<keyword evidence="3" id="KW-1185">Reference proteome</keyword>
<dbReference type="AlphaFoldDB" id="A0A835MA53"/>
<sequence length="387" mass="44474">MEKDTISEVLSRLPAKSLLRFESVSKGWRDLISNNSFRRLQCHRVKTVTSGFFFQDTWDVPYPVKYFSVKNDQAILQDTVLDFLPEMVELIASSNGLLCCKSCDDSNARDKLIYVCNPIKKEYVQIEWPKGTVLHQDFALAFDPFCYPVDELSNFKLACVCKETLLTILLQVYSSKTKEWSKLELRVCGDNYNCVPDGQVVFASGMLYWMTYGDVILAFDVVTEEFCFVGLPVERIYRSQGLCEVCIGESNDRLHFIVISEAGFQVWLMDSEPKWVLKHLISLSEMEEGNPHFLYNDAKRAARLVPDDFVIPTWIEPLVYKDGTLLVKLRCNYSYQNEELEVCTKIYLYNFETRTMLELFSIDKLGSQLGFLRALPYSMSLAPLGSA</sequence>
<dbReference type="InterPro" id="IPR017451">
    <property type="entry name" value="F-box-assoc_interact_dom"/>
</dbReference>
<dbReference type="InterPro" id="IPR001810">
    <property type="entry name" value="F-box_dom"/>
</dbReference>
<reference evidence="2 3" key="1">
    <citation type="submission" date="2020-10" db="EMBL/GenBank/DDBJ databases">
        <title>The Coptis chinensis genome and diversification of protoberbering-type alkaloids.</title>
        <authorList>
            <person name="Wang B."/>
            <person name="Shu S."/>
            <person name="Song C."/>
            <person name="Liu Y."/>
        </authorList>
    </citation>
    <scope>NUCLEOTIDE SEQUENCE [LARGE SCALE GENOMIC DNA]</scope>
    <source>
        <strain evidence="2">HL-2020</strain>
        <tissue evidence="2">Leaf</tissue>
    </source>
</reference>
<dbReference type="PROSITE" id="PS50181">
    <property type="entry name" value="FBOX"/>
    <property type="match status" value="1"/>
</dbReference>
<dbReference type="EMBL" id="JADFTS010000002">
    <property type="protein sequence ID" value="KAF9619434.1"/>
    <property type="molecule type" value="Genomic_DNA"/>
</dbReference>
<dbReference type="Pfam" id="PF00646">
    <property type="entry name" value="F-box"/>
    <property type="match status" value="1"/>
</dbReference>
<evidence type="ECO:0000313" key="3">
    <source>
        <dbReference type="Proteomes" id="UP000631114"/>
    </source>
</evidence>
<dbReference type="Gene3D" id="1.20.1280.50">
    <property type="match status" value="1"/>
</dbReference>
<dbReference type="SMART" id="SM00256">
    <property type="entry name" value="FBOX"/>
    <property type="match status" value="1"/>
</dbReference>
<protein>
    <recommendedName>
        <fullName evidence="1">F-box domain-containing protein</fullName>
    </recommendedName>
</protein>
<name>A0A835MA53_9MAGN</name>
<evidence type="ECO:0000313" key="2">
    <source>
        <dbReference type="EMBL" id="KAF9619434.1"/>
    </source>
</evidence>
<dbReference type="OrthoDB" id="626202at2759"/>
<feature type="domain" description="F-box" evidence="1">
    <location>
        <begin position="1"/>
        <end position="40"/>
    </location>
</feature>
<accession>A0A835MA53</accession>
<dbReference type="InterPro" id="IPR036047">
    <property type="entry name" value="F-box-like_dom_sf"/>
</dbReference>
<comment type="caution">
    <text evidence="2">The sequence shown here is derived from an EMBL/GenBank/DDBJ whole genome shotgun (WGS) entry which is preliminary data.</text>
</comment>
<dbReference type="InterPro" id="IPR055290">
    <property type="entry name" value="At3g26010-like"/>
</dbReference>
<dbReference type="PANTHER" id="PTHR35546">
    <property type="entry name" value="F-BOX PROTEIN INTERACTION DOMAIN PROTEIN-RELATED"/>
    <property type="match status" value="1"/>
</dbReference>
<dbReference type="Pfam" id="PF24750">
    <property type="entry name" value="b-prop_At3g26010-like"/>
    <property type="match status" value="1"/>
</dbReference>
<dbReference type="NCBIfam" id="TIGR01640">
    <property type="entry name" value="F_box_assoc_1"/>
    <property type="match status" value="1"/>
</dbReference>
<dbReference type="SUPFAM" id="SSF81383">
    <property type="entry name" value="F-box domain"/>
    <property type="match status" value="1"/>
</dbReference>
<dbReference type="PANTHER" id="PTHR35546:SF21">
    <property type="entry name" value="F-BOX DOMAIN-CONTAINING PROTEIN"/>
    <property type="match status" value="1"/>
</dbReference>
<evidence type="ECO:0000259" key="1">
    <source>
        <dbReference type="PROSITE" id="PS50181"/>
    </source>
</evidence>
<organism evidence="2 3">
    <name type="scientific">Coptis chinensis</name>
    <dbReference type="NCBI Taxonomy" id="261450"/>
    <lineage>
        <taxon>Eukaryota</taxon>
        <taxon>Viridiplantae</taxon>
        <taxon>Streptophyta</taxon>
        <taxon>Embryophyta</taxon>
        <taxon>Tracheophyta</taxon>
        <taxon>Spermatophyta</taxon>
        <taxon>Magnoliopsida</taxon>
        <taxon>Ranunculales</taxon>
        <taxon>Ranunculaceae</taxon>
        <taxon>Coptidoideae</taxon>
        <taxon>Coptis</taxon>
    </lineage>
</organism>
<gene>
    <name evidence="2" type="ORF">IFM89_007009</name>
</gene>
<dbReference type="Proteomes" id="UP000631114">
    <property type="component" value="Unassembled WGS sequence"/>
</dbReference>
<dbReference type="InterPro" id="IPR056592">
    <property type="entry name" value="Beta-prop_At3g26010-like"/>
</dbReference>
<proteinExistence type="predicted"/>